<feature type="compositionally biased region" description="Acidic residues" evidence="1">
    <location>
        <begin position="206"/>
        <end position="229"/>
    </location>
</feature>
<feature type="non-terminal residue" evidence="3">
    <location>
        <position position="1"/>
    </location>
</feature>
<sequence>AQGPKGSPLPSWLVLDPVSGVLEGVPGPRDIGETYITVRAVGHDSAKDVFSLEVTRTDPSLLSTLPSCAPGVEATLATLVMDSELEKMTPQQRLTAMKNLAGFLGLSRDELRLSEEGALPYESSIMAGPGNVHRRSSVHPVSIRWQVGCHGQVGDSQAAILDLLKSQARDGTLAEVLQQPVVGWYVATEPTLPRRDRRDLGSGSGDGEDYEYDDEDYGEEEVVESETEAVPESRVIPTMSSPAFPAPTITDHPHRHHHGELPLTLLGSSESEGRAPSSPGVYGTILPTPVLVPIRPTHLSGSSEVLIEATRVYEDYAETVPSATPVFLSEVQPTLTTEDVSTQVGDRAILVVTETVNMLCYRRQSHSSSNRDCEHVMLQETATLVVTYCEHVMLQETEPL</sequence>
<comment type="caution">
    <text evidence="3">The sequence shown here is derived from an EMBL/GenBank/DDBJ whole genome shotgun (WGS) entry which is preliminary data.</text>
</comment>
<feature type="region of interest" description="Disordered" evidence="1">
    <location>
        <begin position="194"/>
        <end position="233"/>
    </location>
</feature>
<proteinExistence type="predicted"/>
<dbReference type="Gene3D" id="3.30.70.1040">
    <property type="entry name" value="Dystroglycan, domain 2"/>
    <property type="match status" value="1"/>
</dbReference>
<evidence type="ECO:0000259" key="2">
    <source>
        <dbReference type="Pfam" id="PF18424"/>
    </source>
</evidence>
<dbReference type="Proteomes" id="UP001153148">
    <property type="component" value="Unassembled WGS sequence"/>
</dbReference>
<dbReference type="PANTHER" id="PTHR21559">
    <property type="entry name" value="DYSTROGLYCAN-RELATED"/>
    <property type="match status" value="1"/>
</dbReference>
<name>A0ABN7PE25_TIMPD</name>
<keyword evidence="4" id="KW-1185">Reference proteome</keyword>
<evidence type="ECO:0000256" key="1">
    <source>
        <dbReference type="SAM" id="MobiDB-lite"/>
    </source>
</evidence>
<dbReference type="PANTHER" id="PTHR21559:SF21">
    <property type="entry name" value="DYSTROGLYCAN 1"/>
    <property type="match status" value="1"/>
</dbReference>
<dbReference type="InterPro" id="IPR027468">
    <property type="entry name" value="Alpha-dystroglycan_domain_2"/>
</dbReference>
<gene>
    <name evidence="3" type="ORF">TPAB3V08_LOCUS12301</name>
</gene>
<reference evidence="3" key="1">
    <citation type="submission" date="2021-03" db="EMBL/GenBank/DDBJ databases">
        <authorList>
            <person name="Tran Van P."/>
        </authorList>
    </citation>
    <scope>NUCLEOTIDE SEQUENCE</scope>
</reference>
<dbReference type="InterPro" id="IPR013783">
    <property type="entry name" value="Ig-like_fold"/>
</dbReference>
<dbReference type="SUPFAM" id="SSF111006">
    <property type="entry name" value="Dystroglycan, domain 2"/>
    <property type="match status" value="1"/>
</dbReference>
<dbReference type="InterPro" id="IPR041631">
    <property type="entry name" value="Alpha_DG1_N2"/>
</dbReference>
<dbReference type="Pfam" id="PF18424">
    <property type="entry name" value="a_DG1_N2"/>
    <property type="match status" value="1"/>
</dbReference>
<evidence type="ECO:0000313" key="4">
    <source>
        <dbReference type="Proteomes" id="UP001153148"/>
    </source>
</evidence>
<dbReference type="Gene3D" id="2.60.40.10">
    <property type="entry name" value="Immunoglobulins"/>
    <property type="match status" value="1"/>
</dbReference>
<dbReference type="SUPFAM" id="SSF49313">
    <property type="entry name" value="Cadherin-like"/>
    <property type="match status" value="1"/>
</dbReference>
<dbReference type="InterPro" id="IPR015919">
    <property type="entry name" value="Cadherin-like_sf"/>
</dbReference>
<feature type="domain" description="Alpha-dystroglycan N-terminal" evidence="2">
    <location>
        <begin position="69"/>
        <end position="188"/>
    </location>
</feature>
<evidence type="ECO:0000313" key="3">
    <source>
        <dbReference type="EMBL" id="CAG2065357.1"/>
    </source>
</evidence>
<dbReference type="EMBL" id="CAJPIN010042318">
    <property type="protein sequence ID" value="CAG2065357.1"/>
    <property type="molecule type" value="Genomic_DNA"/>
</dbReference>
<protein>
    <recommendedName>
        <fullName evidence="2">Alpha-dystroglycan N-terminal domain-containing protein</fullName>
    </recommendedName>
</protein>
<organism evidence="3 4">
    <name type="scientific">Timema podura</name>
    <name type="common">Walking stick</name>
    <dbReference type="NCBI Taxonomy" id="61482"/>
    <lineage>
        <taxon>Eukaryota</taxon>
        <taxon>Metazoa</taxon>
        <taxon>Ecdysozoa</taxon>
        <taxon>Arthropoda</taxon>
        <taxon>Hexapoda</taxon>
        <taxon>Insecta</taxon>
        <taxon>Pterygota</taxon>
        <taxon>Neoptera</taxon>
        <taxon>Polyneoptera</taxon>
        <taxon>Phasmatodea</taxon>
        <taxon>Timematodea</taxon>
        <taxon>Timematoidea</taxon>
        <taxon>Timematidae</taxon>
        <taxon>Timema</taxon>
    </lineage>
</organism>
<accession>A0ABN7PE25</accession>